<evidence type="ECO:0000256" key="4">
    <source>
        <dbReference type="ARBA" id="ARBA00023014"/>
    </source>
</evidence>
<dbReference type="InterPro" id="IPR050377">
    <property type="entry name" value="Radical_SAM_PqqE_MftC-like"/>
</dbReference>
<feature type="domain" description="Radical SAM core" evidence="5">
    <location>
        <begin position="6"/>
        <end position="137"/>
    </location>
</feature>
<name>A0A2M8ETH1_9BACT</name>
<dbReference type="CDD" id="cd01335">
    <property type="entry name" value="Radical_SAM"/>
    <property type="match status" value="1"/>
</dbReference>
<gene>
    <name evidence="6" type="ORF">CO054_00290</name>
</gene>
<protein>
    <recommendedName>
        <fullName evidence="5">Radical SAM core domain-containing protein</fullName>
    </recommendedName>
</protein>
<dbReference type="SUPFAM" id="SSF102114">
    <property type="entry name" value="Radical SAM enzymes"/>
    <property type="match status" value="1"/>
</dbReference>
<comment type="caution">
    <text evidence="6">The sequence shown here is derived from an EMBL/GenBank/DDBJ whole genome shotgun (WGS) entry which is preliminary data.</text>
</comment>
<proteinExistence type="predicted"/>
<sequence length="137" mass="15800">MEINPNKAVYSLGIGLTNKCNLNCPHCYSRPMQQSDLGLADIKRILKLFPNLKKINFGTGESIFNKDFREIMDFFRKNNIQMALTTNGLTIEQLEDKYLSWFKDIDISIDFPNAKLHDKWRGQSGLFNLAIRGIEKV</sequence>
<keyword evidence="3" id="KW-0408">Iron</keyword>
<dbReference type="GO" id="GO:0046872">
    <property type="term" value="F:metal ion binding"/>
    <property type="evidence" value="ECO:0007669"/>
    <property type="project" value="UniProtKB-KW"/>
</dbReference>
<dbReference type="Pfam" id="PF04055">
    <property type="entry name" value="Radical_SAM"/>
    <property type="match status" value="1"/>
</dbReference>
<dbReference type="SFLD" id="SFLDS00029">
    <property type="entry name" value="Radical_SAM"/>
    <property type="match status" value="1"/>
</dbReference>
<dbReference type="InterPro" id="IPR058240">
    <property type="entry name" value="rSAM_sf"/>
</dbReference>
<dbReference type="Proteomes" id="UP000229816">
    <property type="component" value="Unassembled WGS sequence"/>
</dbReference>
<dbReference type="PANTHER" id="PTHR11228">
    <property type="entry name" value="RADICAL SAM DOMAIN PROTEIN"/>
    <property type="match status" value="1"/>
</dbReference>
<organism evidence="6 7">
    <name type="scientific">Candidatus Shapirobacteria bacterium CG_4_9_14_0_2_um_filter_39_11</name>
    <dbReference type="NCBI Taxonomy" id="1974478"/>
    <lineage>
        <taxon>Bacteria</taxon>
        <taxon>Candidatus Shapironibacteriota</taxon>
    </lineage>
</organism>
<evidence type="ECO:0000313" key="6">
    <source>
        <dbReference type="EMBL" id="PJC28408.1"/>
    </source>
</evidence>
<dbReference type="InterPro" id="IPR013785">
    <property type="entry name" value="Aldolase_TIM"/>
</dbReference>
<dbReference type="GO" id="GO:0003824">
    <property type="term" value="F:catalytic activity"/>
    <property type="evidence" value="ECO:0007669"/>
    <property type="project" value="InterPro"/>
</dbReference>
<dbReference type="PANTHER" id="PTHR11228:SF7">
    <property type="entry name" value="PQQA PEPTIDE CYCLASE"/>
    <property type="match status" value="1"/>
</dbReference>
<evidence type="ECO:0000256" key="2">
    <source>
        <dbReference type="ARBA" id="ARBA00022723"/>
    </source>
</evidence>
<dbReference type="InterPro" id="IPR007197">
    <property type="entry name" value="rSAM"/>
</dbReference>
<dbReference type="AlphaFoldDB" id="A0A2M8ETH1"/>
<keyword evidence="2" id="KW-0479">Metal-binding</keyword>
<keyword evidence="1" id="KW-0949">S-adenosyl-L-methionine</keyword>
<evidence type="ECO:0000259" key="5">
    <source>
        <dbReference type="PROSITE" id="PS51918"/>
    </source>
</evidence>
<reference evidence="7" key="1">
    <citation type="submission" date="2017-09" db="EMBL/GenBank/DDBJ databases">
        <title>Depth-based differentiation of microbial function through sediment-hosted aquifers and enrichment of novel symbionts in the deep terrestrial subsurface.</title>
        <authorList>
            <person name="Probst A.J."/>
            <person name="Ladd B."/>
            <person name="Jarett J.K."/>
            <person name="Geller-Mcgrath D.E."/>
            <person name="Sieber C.M.K."/>
            <person name="Emerson J.B."/>
            <person name="Anantharaman K."/>
            <person name="Thomas B.C."/>
            <person name="Malmstrom R."/>
            <person name="Stieglmeier M."/>
            <person name="Klingl A."/>
            <person name="Woyke T."/>
            <person name="Ryan C.M."/>
            <person name="Banfield J.F."/>
        </authorList>
    </citation>
    <scope>NUCLEOTIDE SEQUENCE [LARGE SCALE GENOMIC DNA]</scope>
</reference>
<dbReference type="GO" id="GO:0051536">
    <property type="term" value="F:iron-sulfur cluster binding"/>
    <property type="evidence" value="ECO:0007669"/>
    <property type="project" value="UniProtKB-KW"/>
</dbReference>
<evidence type="ECO:0000256" key="3">
    <source>
        <dbReference type="ARBA" id="ARBA00023004"/>
    </source>
</evidence>
<accession>A0A2M8ETH1</accession>
<dbReference type="EMBL" id="PFSF01000007">
    <property type="protein sequence ID" value="PJC28408.1"/>
    <property type="molecule type" value="Genomic_DNA"/>
</dbReference>
<evidence type="ECO:0000256" key="1">
    <source>
        <dbReference type="ARBA" id="ARBA00022691"/>
    </source>
</evidence>
<dbReference type="PROSITE" id="PS51918">
    <property type="entry name" value="RADICAL_SAM"/>
    <property type="match status" value="1"/>
</dbReference>
<keyword evidence="4" id="KW-0411">Iron-sulfur</keyword>
<evidence type="ECO:0000313" key="7">
    <source>
        <dbReference type="Proteomes" id="UP000229816"/>
    </source>
</evidence>
<dbReference type="Gene3D" id="3.20.20.70">
    <property type="entry name" value="Aldolase class I"/>
    <property type="match status" value="1"/>
</dbReference>
<dbReference type="SFLD" id="SFLDG01067">
    <property type="entry name" value="SPASM/twitch_domain_containing"/>
    <property type="match status" value="1"/>
</dbReference>